<name>A0ABD1H1J4_SALDI</name>
<gene>
    <name evidence="3" type="ORF">AAHA92_17908</name>
</gene>
<dbReference type="EMBL" id="JBEAFC010000007">
    <property type="protein sequence ID" value="KAL1549875.1"/>
    <property type="molecule type" value="Genomic_DNA"/>
</dbReference>
<protein>
    <submittedName>
        <fullName evidence="3">Protein O-glucosyltransferase 1-like</fullName>
    </submittedName>
</protein>
<keyword evidence="1" id="KW-1133">Transmembrane helix</keyword>
<keyword evidence="1" id="KW-0472">Membrane</keyword>
<keyword evidence="4" id="KW-1185">Reference proteome</keyword>
<feature type="transmembrane region" description="Helical" evidence="1">
    <location>
        <begin position="12"/>
        <end position="32"/>
    </location>
</feature>
<accession>A0ABD1H1J4</accession>
<evidence type="ECO:0000259" key="2">
    <source>
        <dbReference type="SMART" id="SM00672"/>
    </source>
</evidence>
<sequence length="482" mass="56073">MIARLQQPRRAQSTAVFFLAILIIIGLITQWLDISIITGSLQKKFLVQDSSSINSEEFDCSLNCSKIPSPVKNDNVESSSGMVCPDYFKWIHEDLRPWKETGISIKMLEEAKNVAHIRIIVVNGRLYTLRYKKVFQTRDIVTIWGILQLLRLYPGRLPDLDLMLECGDRPVIKKRDYGGREASMPPPLFHYSGDESSYDIVFPDWSFWGWPELNIKPWEVLKQEIQRGNTRIKWKDREPYAYWKGNTRVGSERRDLAKCNATDQDDWKARIFEMRWNEEKKQGFKSSDMANQCTYRYKIYVEGVSWSVSQKYILACDSMALIIKPHFYDFFTRSLLPSIHYWPINTNNKCESIKLAVEWGNNYTDKAQEIGRAGSNFVLENLVMDYVYDYSFHLLNEYAKLLKYKPTVPEGAVETCSEALVCSVRGQKKRYRIHSMVKSMSDSPPCNLLPSFEPEDVSVFLERKANLTNQVVLWERGETDSN</sequence>
<evidence type="ECO:0000313" key="4">
    <source>
        <dbReference type="Proteomes" id="UP001567538"/>
    </source>
</evidence>
<reference evidence="3 4" key="1">
    <citation type="submission" date="2024-06" db="EMBL/GenBank/DDBJ databases">
        <title>A chromosome level genome sequence of Diviner's sage (Salvia divinorum).</title>
        <authorList>
            <person name="Ford S.A."/>
            <person name="Ro D.-K."/>
            <person name="Ness R.W."/>
            <person name="Phillips M.A."/>
        </authorList>
    </citation>
    <scope>NUCLEOTIDE SEQUENCE [LARGE SCALE GENOMIC DNA]</scope>
    <source>
        <strain evidence="3">SAF-2024a</strain>
        <tissue evidence="3">Leaf</tissue>
    </source>
</reference>
<evidence type="ECO:0000256" key="1">
    <source>
        <dbReference type="SAM" id="Phobius"/>
    </source>
</evidence>
<organism evidence="3 4">
    <name type="scientific">Salvia divinorum</name>
    <name type="common">Maria pastora</name>
    <name type="synonym">Diviner's sage</name>
    <dbReference type="NCBI Taxonomy" id="28513"/>
    <lineage>
        <taxon>Eukaryota</taxon>
        <taxon>Viridiplantae</taxon>
        <taxon>Streptophyta</taxon>
        <taxon>Embryophyta</taxon>
        <taxon>Tracheophyta</taxon>
        <taxon>Spermatophyta</taxon>
        <taxon>Magnoliopsida</taxon>
        <taxon>eudicotyledons</taxon>
        <taxon>Gunneridae</taxon>
        <taxon>Pentapetalae</taxon>
        <taxon>asterids</taxon>
        <taxon>lamiids</taxon>
        <taxon>Lamiales</taxon>
        <taxon>Lamiaceae</taxon>
        <taxon>Nepetoideae</taxon>
        <taxon>Mentheae</taxon>
        <taxon>Salviinae</taxon>
        <taxon>Salvia</taxon>
        <taxon>Salvia subgen. Calosphace</taxon>
    </lineage>
</organism>
<dbReference type="InterPro" id="IPR006598">
    <property type="entry name" value="CAP10"/>
</dbReference>
<dbReference type="InterPro" id="IPR051091">
    <property type="entry name" value="O-Glucosyltr/Glycosyltrsf_90"/>
</dbReference>
<evidence type="ECO:0000313" key="3">
    <source>
        <dbReference type="EMBL" id="KAL1549875.1"/>
    </source>
</evidence>
<proteinExistence type="predicted"/>
<keyword evidence="1" id="KW-0812">Transmembrane</keyword>
<comment type="caution">
    <text evidence="3">The sequence shown here is derived from an EMBL/GenBank/DDBJ whole genome shotgun (WGS) entry which is preliminary data.</text>
</comment>
<dbReference type="AlphaFoldDB" id="A0ABD1H1J4"/>
<dbReference type="PANTHER" id="PTHR12203">
    <property type="entry name" value="KDEL LYS-ASP-GLU-LEU CONTAINING - RELATED"/>
    <property type="match status" value="1"/>
</dbReference>
<dbReference type="Proteomes" id="UP001567538">
    <property type="component" value="Unassembled WGS sequence"/>
</dbReference>
<dbReference type="PANTHER" id="PTHR12203:SF108">
    <property type="entry name" value="O-GLUCOSYLTRANSFERASE RUMI HOMOLOG"/>
    <property type="match status" value="1"/>
</dbReference>
<feature type="domain" description="Glycosyl transferase CAP10" evidence="2">
    <location>
        <begin position="156"/>
        <end position="405"/>
    </location>
</feature>
<dbReference type="Pfam" id="PF05686">
    <property type="entry name" value="Glyco_transf_90"/>
    <property type="match status" value="1"/>
</dbReference>
<dbReference type="SMART" id="SM00672">
    <property type="entry name" value="CAP10"/>
    <property type="match status" value="1"/>
</dbReference>